<proteinExistence type="predicted"/>
<sequence length="156" mass="18836">MMRGEATAPWWAIWWTSATPPRRRGCRSRRCSYWTPRTRCSRRWCRCSGKTWRRSRRHHPRRAPSRTRAPRRAGRRRTCPQPPRPGTRAGHPPDQRSHRQRRNSSSTGMRQRRRRRRTGAVQSTRQGRPRPCRTEHIQPDERSSHQHDGRRRPSQR</sequence>
<name>A0A0A9E2X3_ARUDO</name>
<feature type="region of interest" description="Disordered" evidence="1">
    <location>
        <begin position="51"/>
        <end position="156"/>
    </location>
</feature>
<feature type="compositionally biased region" description="Basic and acidic residues" evidence="1">
    <location>
        <begin position="132"/>
        <end position="147"/>
    </location>
</feature>
<evidence type="ECO:0000313" key="2">
    <source>
        <dbReference type="EMBL" id="JAD90347.1"/>
    </source>
</evidence>
<accession>A0A0A9E2X3</accession>
<feature type="compositionally biased region" description="Basic residues" evidence="1">
    <location>
        <begin position="51"/>
        <end position="78"/>
    </location>
</feature>
<reference evidence="2" key="2">
    <citation type="journal article" date="2015" name="Data Brief">
        <title>Shoot transcriptome of the giant reed, Arundo donax.</title>
        <authorList>
            <person name="Barrero R.A."/>
            <person name="Guerrero F.D."/>
            <person name="Moolhuijzen P."/>
            <person name="Goolsby J.A."/>
            <person name="Tidwell J."/>
            <person name="Bellgard S.E."/>
            <person name="Bellgard M.I."/>
        </authorList>
    </citation>
    <scope>NUCLEOTIDE SEQUENCE</scope>
    <source>
        <tissue evidence="2">Shoot tissue taken approximately 20 cm above the soil surface</tissue>
    </source>
</reference>
<protein>
    <submittedName>
        <fullName evidence="2">Uncharacterized protein</fullName>
    </submittedName>
</protein>
<dbReference type="AlphaFoldDB" id="A0A0A9E2X3"/>
<reference evidence="2" key="1">
    <citation type="submission" date="2014-09" db="EMBL/GenBank/DDBJ databases">
        <authorList>
            <person name="Magalhaes I.L.F."/>
            <person name="Oliveira U."/>
            <person name="Santos F.R."/>
            <person name="Vidigal T.H.D.A."/>
            <person name="Brescovit A.D."/>
            <person name="Santos A.J."/>
        </authorList>
    </citation>
    <scope>NUCLEOTIDE SEQUENCE</scope>
    <source>
        <tissue evidence="2">Shoot tissue taken approximately 20 cm above the soil surface</tissue>
    </source>
</reference>
<evidence type="ECO:0000256" key="1">
    <source>
        <dbReference type="SAM" id="MobiDB-lite"/>
    </source>
</evidence>
<dbReference type="EMBL" id="GBRH01207548">
    <property type="protein sequence ID" value="JAD90347.1"/>
    <property type="molecule type" value="Transcribed_RNA"/>
</dbReference>
<organism evidence="2">
    <name type="scientific">Arundo donax</name>
    <name type="common">Giant reed</name>
    <name type="synonym">Donax arundinaceus</name>
    <dbReference type="NCBI Taxonomy" id="35708"/>
    <lineage>
        <taxon>Eukaryota</taxon>
        <taxon>Viridiplantae</taxon>
        <taxon>Streptophyta</taxon>
        <taxon>Embryophyta</taxon>
        <taxon>Tracheophyta</taxon>
        <taxon>Spermatophyta</taxon>
        <taxon>Magnoliopsida</taxon>
        <taxon>Liliopsida</taxon>
        <taxon>Poales</taxon>
        <taxon>Poaceae</taxon>
        <taxon>PACMAD clade</taxon>
        <taxon>Arundinoideae</taxon>
        <taxon>Arundineae</taxon>
        <taxon>Arundo</taxon>
    </lineage>
</organism>